<proteinExistence type="predicted"/>
<keyword evidence="2" id="KW-1185">Reference proteome</keyword>
<name>A0ABY5P9V7_9LACT</name>
<dbReference type="Gene3D" id="3.90.550.10">
    <property type="entry name" value="Spore Coat Polysaccharide Biosynthesis Protein SpsA, Chain A"/>
    <property type="match status" value="1"/>
</dbReference>
<dbReference type="Proteomes" id="UP001315967">
    <property type="component" value="Chromosome"/>
</dbReference>
<sequence length="389" mass="46277">MSKDVIVVMGYNRPKSLNRLLMTLNNSYFSDNVDLIISLDKSDIQKEVEKVANSFDWIFGEKDIILHKERLGLRNHVLYCGDLVENYEGLIMFEDDIVPSEYFYEYVKQTKSKYYNNEEIAGISLYSPSINEMVEKPFTPITSGFDTFFIQSASSWGQYWTKNMWINFREWYLKNSNTLENIKDMPDKIYSWPQTSWKKYFMKYLVETNKYFVYPYISLSTNFSDVGQHVQQEMSLYQVPIQMKNIKYKLPTFTEGIKYDSFFEIELESLESLYDGVHKICVDIYGSKKNYSNYSFLLSVNKLNYEIIETFGLNYKPQELNFLRNNPGDQIFLYDLSKEKKFGYSINKSRNLSYYTSLNWKDSMKFSLLGLLEAINKRLPIRHNFFKKR</sequence>
<gene>
    <name evidence="1" type="ORF">NRE15_06245</name>
</gene>
<dbReference type="SUPFAM" id="SSF53448">
    <property type="entry name" value="Nucleotide-diphospho-sugar transferases"/>
    <property type="match status" value="1"/>
</dbReference>
<reference evidence="1 2" key="1">
    <citation type="submission" date="2022-08" db="EMBL/GenBank/DDBJ databases">
        <title>Aerococcaceae sp. nov isolated from spoiled eye mask.</title>
        <authorList>
            <person name="Zhou G."/>
            <person name="Xie X.-B."/>
            <person name="Shi Q.-S."/>
            <person name="Wang Y.-S."/>
            <person name="Wen X."/>
            <person name="Peng H."/>
            <person name="Yang X.-J."/>
            <person name="Tao H.-B."/>
            <person name="Huang X.-M."/>
        </authorList>
    </citation>
    <scope>NUCLEOTIDE SEQUENCE [LARGE SCALE GENOMIC DNA]</scope>
    <source>
        <strain evidence="2">DM20194951</strain>
    </source>
</reference>
<dbReference type="EMBL" id="CP102453">
    <property type="protein sequence ID" value="UUX35240.1"/>
    <property type="molecule type" value="Genomic_DNA"/>
</dbReference>
<dbReference type="PANTHER" id="PTHR33604:SF3">
    <property type="entry name" value="OSJNBA0004B13.7 PROTEIN"/>
    <property type="match status" value="1"/>
</dbReference>
<evidence type="ECO:0000313" key="2">
    <source>
        <dbReference type="Proteomes" id="UP001315967"/>
    </source>
</evidence>
<dbReference type="InterPro" id="IPR029044">
    <property type="entry name" value="Nucleotide-diphossugar_trans"/>
</dbReference>
<dbReference type="PANTHER" id="PTHR33604">
    <property type="entry name" value="OSJNBA0004B13.7 PROTEIN"/>
    <property type="match status" value="1"/>
</dbReference>
<dbReference type="RefSeq" id="WP_313794730.1">
    <property type="nucleotide sequence ID" value="NZ_CP102453.1"/>
</dbReference>
<protein>
    <submittedName>
        <fullName evidence="1">Glycosyltransferase family 2 protein</fullName>
    </submittedName>
</protein>
<accession>A0ABY5P9V7</accession>
<organism evidence="1 2">
    <name type="scientific">Fundicoccus culcitae</name>
    <dbReference type="NCBI Taxonomy" id="2969821"/>
    <lineage>
        <taxon>Bacteria</taxon>
        <taxon>Bacillati</taxon>
        <taxon>Bacillota</taxon>
        <taxon>Bacilli</taxon>
        <taxon>Lactobacillales</taxon>
        <taxon>Aerococcaceae</taxon>
        <taxon>Fundicoccus</taxon>
    </lineage>
</organism>
<evidence type="ECO:0000313" key="1">
    <source>
        <dbReference type="EMBL" id="UUX35240.1"/>
    </source>
</evidence>